<dbReference type="Proteomes" id="UP000035682">
    <property type="component" value="Unplaced"/>
</dbReference>
<gene>
    <name evidence="2 4 5" type="ORF">SRAE_0000059800</name>
</gene>
<evidence type="ECO:0000313" key="5">
    <source>
        <dbReference type="WormBase" id="SRAE_0000059800"/>
    </source>
</evidence>
<dbReference type="InterPro" id="IPR036397">
    <property type="entry name" value="RNaseH_sf"/>
</dbReference>
<dbReference type="GO" id="GO:0003676">
    <property type="term" value="F:nucleic acid binding"/>
    <property type="evidence" value="ECO:0007669"/>
    <property type="project" value="InterPro"/>
</dbReference>
<dbReference type="InterPro" id="IPR001584">
    <property type="entry name" value="Integrase_cat-core"/>
</dbReference>
<dbReference type="PANTHER" id="PTHR37984:SF7">
    <property type="entry name" value="INTEGRASE CATALYTIC DOMAIN-CONTAINING PROTEIN"/>
    <property type="match status" value="1"/>
</dbReference>
<dbReference type="SUPFAM" id="SSF56672">
    <property type="entry name" value="DNA/RNA polymerases"/>
    <property type="match status" value="1"/>
</dbReference>
<dbReference type="PROSITE" id="PS50994">
    <property type="entry name" value="INTEGRASE"/>
    <property type="match status" value="1"/>
</dbReference>
<sequence>MKDPLCVNLQTELENFKSKTVQELKELCLYKSLTKDLIILIMLDEYSQHDRHKEVINLVLGLTTNIVESTGNPKDAYYNSSTLCNCNSKKMASTTITETLTFNSKTMSFNKWISLLETEFMIKNVTTDEAKLAWLQLKLGIENLQLLTTIMISNTYEQYKKIIQGKFPVELSEQELLVQYGSYRVNLTKDGLKDLQTITLKTFRDRPESIQVSEMCSKLMLAARTDLQRYVIESAKSSSLSQAIEQISKTVPDRIKHVSNDRCKFCNFPGHSEEQCQRKAAGLEKKDYFSIKQQRPQEEKNTETLYSHNLILDTSNTVDDDTLSPGEFNDAYLNTVNNINDELEFENELPVTNMELASSVCFINQAKVLLDVGANVNVLNISTVQKLQIFDTTVKRKILSWKTVTPKEITVTKNIPYDLIMNIQTCGLLGISIDTANKNITINDPLKKEILKLYPKAVVSKSNPLGKCILTAPPLMFKDLEMPKLKEIDEMISLDVCQLNYNYKYIVPIRVVNKDSTQLRICHDFREINKKMYTDFYFINLKKSTFFDVKCIFLGYKVSPRKISPNPQLIQALKDFHTPKTPYQLRAFRGLFNFLAHNISDSAKLSTHLNEFIESLPKSRKEIPIPLDVQKDIAAMRDNALAHSATPTYYELKSISRSLTFFSPLIQYNRIHVFTDHKNLLRIIMDGSLSIYQKYIFNIYNFNCVIKFVEGHNNFVTDALSRLPLNEGQYTVNCISKKEEMNIEDLYQSFHVNTRHLLLVKIKESLMQAIIKNHLRLRVAKRILKQVASKMSECQTCKENNLIPRKKGNDDKFNVTKPMELLCLDLFKYQNTHILCIVDRYSKYNFFIELKSTTGDQIVKAIKTKIVDIYGLPQRLRSDNARNLIEGQ</sequence>
<organism evidence="2">
    <name type="scientific">Strongyloides ratti</name>
    <name type="common">Parasitic roundworm</name>
    <dbReference type="NCBI Taxonomy" id="34506"/>
    <lineage>
        <taxon>Eukaryota</taxon>
        <taxon>Metazoa</taxon>
        <taxon>Ecdysozoa</taxon>
        <taxon>Nematoda</taxon>
        <taxon>Chromadorea</taxon>
        <taxon>Rhabditida</taxon>
        <taxon>Tylenchina</taxon>
        <taxon>Panagrolaimomorpha</taxon>
        <taxon>Strongyloidoidea</taxon>
        <taxon>Strongyloididae</taxon>
        <taxon>Strongyloides</taxon>
    </lineage>
</organism>
<feature type="domain" description="Integrase catalytic" evidence="1">
    <location>
        <begin position="814"/>
        <end position="888"/>
    </location>
</feature>
<dbReference type="RefSeq" id="XP_024500683.1">
    <property type="nucleotide sequence ID" value="XM_024646509.1"/>
</dbReference>
<dbReference type="EMBL" id="LN609409">
    <property type="protein sequence ID" value="CEF61474.1"/>
    <property type="molecule type" value="Genomic_DNA"/>
</dbReference>
<evidence type="ECO:0000313" key="2">
    <source>
        <dbReference type="EMBL" id="CEF61474.1"/>
    </source>
</evidence>
<dbReference type="OrthoDB" id="420169at2759"/>
<protein>
    <submittedName>
        <fullName evidence="2 4">Integrase, catalytic core domain and Ribonuclease H-like domain-containing protein</fullName>
    </submittedName>
</protein>
<dbReference type="PANTHER" id="PTHR37984">
    <property type="entry name" value="PROTEIN CBG26694"/>
    <property type="match status" value="1"/>
</dbReference>
<reference evidence="2" key="1">
    <citation type="submission" date="2014-09" db="EMBL/GenBank/DDBJ databases">
        <authorList>
            <person name="Aslett A.Martin."/>
        </authorList>
    </citation>
    <scope>NUCLEOTIDE SEQUENCE</scope>
    <source>
        <strain evidence="2">ED321 Heterogonic</strain>
    </source>
</reference>
<dbReference type="GeneID" id="36373842"/>
<keyword evidence="3" id="KW-1185">Reference proteome</keyword>
<dbReference type="WBParaSite" id="SRAE_0000059800.1">
    <property type="protein sequence ID" value="SRAE_0000059800.1"/>
    <property type="gene ID" value="WBGene00256344"/>
</dbReference>
<dbReference type="Gene3D" id="3.30.420.10">
    <property type="entry name" value="Ribonuclease H-like superfamily/Ribonuclease H"/>
    <property type="match status" value="1"/>
</dbReference>
<dbReference type="GO" id="GO:0015074">
    <property type="term" value="P:DNA integration"/>
    <property type="evidence" value="ECO:0007669"/>
    <property type="project" value="InterPro"/>
</dbReference>
<dbReference type="CTD" id="36373842"/>
<evidence type="ECO:0000313" key="3">
    <source>
        <dbReference type="Proteomes" id="UP000035682"/>
    </source>
</evidence>
<reference evidence="4" key="3">
    <citation type="submission" date="2020-12" db="UniProtKB">
        <authorList>
            <consortium name="WormBaseParasite"/>
        </authorList>
    </citation>
    <scope>IDENTIFICATION</scope>
</reference>
<evidence type="ECO:0000259" key="1">
    <source>
        <dbReference type="PROSITE" id="PS50994"/>
    </source>
</evidence>
<accession>A0A090L1V6</accession>
<reference evidence="3" key="2">
    <citation type="submission" date="2014-09" db="EMBL/GenBank/DDBJ databases">
        <authorList>
            <person name="Martin A.A."/>
        </authorList>
    </citation>
    <scope>NUCLEOTIDE SEQUENCE</scope>
    <source>
        <strain evidence="3">ED321</strain>
    </source>
</reference>
<dbReference type="Gene3D" id="3.10.10.10">
    <property type="entry name" value="HIV Type 1 Reverse Transcriptase, subunit A, domain 1"/>
    <property type="match status" value="1"/>
</dbReference>
<dbReference type="GO" id="GO:0042575">
    <property type="term" value="C:DNA polymerase complex"/>
    <property type="evidence" value="ECO:0007669"/>
    <property type="project" value="UniProtKB-ARBA"/>
</dbReference>
<evidence type="ECO:0000313" key="4">
    <source>
        <dbReference type="WBParaSite" id="SRAE_0000059800.1"/>
    </source>
</evidence>
<dbReference type="AlphaFoldDB" id="A0A090L1V6"/>
<dbReference type="SUPFAM" id="SSF53098">
    <property type="entry name" value="Ribonuclease H-like"/>
    <property type="match status" value="1"/>
</dbReference>
<dbReference type="WormBase" id="SRAE_0000059800">
    <property type="protein sequence ID" value="SRP04623"/>
    <property type="gene ID" value="WBGene00256344"/>
</dbReference>
<proteinExistence type="predicted"/>
<dbReference type="InterPro" id="IPR050951">
    <property type="entry name" value="Retrovirus_Pol_polyprotein"/>
</dbReference>
<dbReference type="InterPro" id="IPR012337">
    <property type="entry name" value="RNaseH-like_sf"/>
</dbReference>
<dbReference type="InterPro" id="IPR043502">
    <property type="entry name" value="DNA/RNA_pol_sf"/>
</dbReference>
<name>A0A090L1V6_STRRB</name>